<feature type="region of interest" description="Disordered" evidence="1">
    <location>
        <begin position="1"/>
        <end position="24"/>
    </location>
</feature>
<dbReference type="OrthoDB" id="2086138at2"/>
<evidence type="ECO:0000313" key="4">
    <source>
        <dbReference type="Proteomes" id="UP000245252"/>
    </source>
</evidence>
<dbReference type="AlphaFoldDB" id="A0A2U2DHK0"/>
<organism evidence="3 4">
    <name type="scientific">Metarhizobium album</name>
    <dbReference type="NCBI Taxonomy" id="2182425"/>
    <lineage>
        <taxon>Bacteria</taxon>
        <taxon>Pseudomonadati</taxon>
        <taxon>Pseudomonadota</taxon>
        <taxon>Alphaproteobacteria</taxon>
        <taxon>Hyphomicrobiales</taxon>
        <taxon>Rhizobiaceae</taxon>
        <taxon>Metarhizobium</taxon>
    </lineage>
</organism>
<sequence length="106" mass="12043">MTDHLFRPGKSGNPTGRPKGARNKLGEEFVADLYADWLEHGRDAITRVRETKPEQYLKVIASLIPKDINVTVDSLEGWTDAQLITRIRQLDAVIREAYPDIDETTH</sequence>
<dbReference type="RefSeq" id="WP_109461680.1">
    <property type="nucleotide sequence ID" value="NZ_QFBC01000020.1"/>
</dbReference>
<evidence type="ECO:0000256" key="1">
    <source>
        <dbReference type="SAM" id="MobiDB-lite"/>
    </source>
</evidence>
<dbReference type="Proteomes" id="UP000245252">
    <property type="component" value="Unassembled WGS sequence"/>
</dbReference>
<keyword evidence="4" id="KW-1185">Reference proteome</keyword>
<gene>
    <name evidence="3" type="ORF">DEM27_28675</name>
</gene>
<evidence type="ECO:0000259" key="2">
    <source>
        <dbReference type="Pfam" id="PF18932"/>
    </source>
</evidence>
<feature type="domain" description="DUF5681" evidence="2">
    <location>
        <begin position="3"/>
        <end position="31"/>
    </location>
</feature>
<proteinExistence type="predicted"/>
<name>A0A2U2DHK0_9HYPH</name>
<dbReference type="Pfam" id="PF18932">
    <property type="entry name" value="DUF5681"/>
    <property type="match status" value="1"/>
</dbReference>
<evidence type="ECO:0000313" key="3">
    <source>
        <dbReference type="EMBL" id="PWE52780.1"/>
    </source>
</evidence>
<accession>A0A2U2DHK0</accession>
<dbReference type="InterPro" id="IPR043736">
    <property type="entry name" value="DUF5681"/>
</dbReference>
<comment type="caution">
    <text evidence="3">The sequence shown here is derived from an EMBL/GenBank/DDBJ whole genome shotgun (WGS) entry which is preliminary data.</text>
</comment>
<reference evidence="3 4" key="1">
    <citation type="submission" date="2018-05" db="EMBL/GenBank/DDBJ databases">
        <title>The draft genome of strain NS-104.</title>
        <authorList>
            <person name="Hang P."/>
            <person name="Jiang J."/>
        </authorList>
    </citation>
    <scope>NUCLEOTIDE SEQUENCE [LARGE SCALE GENOMIC DNA]</scope>
    <source>
        <strain evidence="3 4">NS-104</strain>
    </source>
</reference>
<dbReference type="EMBL" id="QFBC01000020">
    <property type="protein sequence ID" value="PWE52780.1"/>
    <property type="molecule type" value="Genomic_DNA"/>
</dbReference>
<protein>
    <recommendedName>
        <fullName evidence="2">DUF5681 domain-containing protein</fullName>
    </recommendedName>
</protein>